<dbReference type="InterPro" id="IPR024344">
    <property type="entry name" value="MDMPI_metal-binding"/>
</dbReference>
<comment type="caution">
    <text evidence="2">The sequence shown here is derived from an EMBL/GenBank/DDBJ whole genome shotgun (WGS) entry which is preliminary data.</text>
</comment>
<evidence type="ECO:0000313" key="2">
    <source>
        <dbReference type="EMBL" id="GAA1881633.1"/>
    </source>
</evidence>
<feature type="domain" description="Mycothiol-dependent maleylpyruvate isomerase metal-binding" evidence="1">
    <location>
        <begin position="10"/>
        <end position="132"/>
    </location>
</feature>
<accession>A0ABN2NPW4</accession>
<keyword evidence="3" id="KW-1185">Reference proteome</keyword>
<organism evidence="2 3">
    <name type="scientific">Pseudonocardia ailaonensis</name>
    <dbReference type="NCBI Taxonomy" id="367279"/>
    <lineage>
        <taxon>Bacteria</taxon>
        <taxon>Bacillati</taxon>
        <taxon>Actinomycetota</taxon>
        <taxon>Actinomycetes</taxon>
        <taxon>Pseudonocardiales</taxon>
        <taxon>Pseudonocardiaceae</taxon>
        <taxon>Pseudonocardia</taxon>
    </lineage>
</organism>
<sequence length="190" mass="20149">MTAAVQTVTLAPAAHRLAALLPAIRPEQLADPTPCPDYSVAALLDHLMGLTEAFTDAAHKTAQGSQAPVATAEHLDPDWRTELPDRLAALVAAWREPEAWEGETEAGGVVMPAAVLGVVALNEIVVHGWDLARATRQRFSVDAVSAHACLDLCRGFAEHGVFGPPVEVGAGAPVFHRMLGYAGRDPRWTP</sequence>
<dbReference type="EMBL" id="BAAAQK010000036">
    <property type="protein sequence ID" value="GAA1881633.1"/>
    <property type="molecule type" value="Genomic_DNA"/>
</dbReference>
<dbReference type="InterPro" id="IPR017517">
    <property type="entry name" value="Maleyloyr_isom"/>
</dbReference>
<dbReference type="InterPro" id="IPR034660">
    <property type="entry name" value="DinB/YfiT-like"/>
</dbReference>
<dbReference type="InterPro" id="IPR017520">
    <property type="entry name" value="CHP03086"/>
</dbReference>
<name>A0ABN2NPW4_9PSEU</name>
<dbReference type="Pfam" id="PF11716">
    <property type="entry name" value="MDMPI_N"/>
    <property type="match status" value="1"/>
</dbReference>
<proteinExistence type="predicted"/>
<evidence type="ECO:0000259" key="1">
    <source>
        <dbReference type="Pfam" id="PF11716"/>
    </source>
</evidence>
<gene>
    <name evidence="2" type="ORF">GCM10009836_73620</name>
</gene>
<dbReference type="SUPFAM" id="SSF109854">
    <property type="entry name" value="DinB/YfiT-like putative metalloenzymes"/>
    <property type="match status" value="1"/>
</dbReference>
<evidence type="ECO:0000313" key="3">
    <source>
        <dbReference type="Proteomes" id="UP001500449"/>
    </source>
</evidence>
<dbReference type="RefSeq" id="WP_344428396.1">
    <property type="nucleotide sequence ID" value="NZ_BAAAQK010000036.1"/>
</dbReference>
<dbReference type="Proteomes" id="UP001500449">
    <property type="component" value="Unassembled WGS sequence"/>
</dbReference>
<dbReference type="Gene3D" id="1.20.120.450">
    <property type="entry name" value="dinb family like domain"/>
    <property type="match status" value="1"/>
</dbReference>
<reference evidence="2 3" key="1">
    <citation type="journal article" date="2019" name="Int. J. Syst. Evol. Microbiol.">
        <title>The Global Catalogue of Microorganisms (GCM) 10K type strain sequencing project: providing services to taxonomists for standard genome sequencing and annotation.</title>
        <authorList>
            <consortium name="The Broad Institute Genomics Platform"/>
            <consortium name="The Broad Institute Genome Sequencing Center for Infectious Disease"/>
            <person name="Wu L."/>
            <person name="Ma J."/>
        </authorList>
    </citation>
    <scope>NUCLEOTIDE SEQUENCE [LARGE SCALE GENOMIC DNA]</scope>
    <source>
        <strain evidence="2 3">JCM 16009</strain>
    </source>
</reference>
<protein>
    <submittedName>
        <fullName evidence="2">TIGR03086 family metal-binding protein</fullName>
    </submittedName>
</protein>
<dbReference type="NCBIfam" id="TIGR03083">
    <property type="entry name" value="maleylpyruvate isomerase family mycothiol-dependent enzyme"/>
    <property type="match status" value="1"/>
</dbReference>
<dbReference type="NCBIfam" id="TIGR03086">
    <property type="entry name" value="TIGR03086 family metal-binding protein"/>
    <property type="match status" value="1"/>
</dbReference>